<proteinExistence type="predicted"/>
<evidence type="ECO:0000313" key="1">
    <source>
        <dbReference type="EMBL" id="KAH7922552.1"/>
    </source>
</evidence>
<feature type="non-terminal residue" evidence="1">
    <location>
        <position position="1"/>
    </location>
</feature>
<dbReference type="EMBL" id="MU266480">
    <property type="protein sequence ID" value="KAH7922552.1"/>
    <property type="molecule type" value="Genomic_DNA"/>
</dbReference>
<evidence type="ECO:0000313" key="2">
    <source>
        <dbReference type="Proteomes" id="UP000790709"/>
    </source>
</evidence>
<dbReference type="Proteomes" id="UP000790709">
    <property type="component" value="Unassembled WGS sequence"/>
</dbReference>
<keyword evidence="2" id="KW-1185">Reference proteome</keyword>
<accession>A0ACB8BA50</accession>
<reference evidence="1" key="1">
    <citation type="journal article" date="2021" name="New Phytol.">
        <title>Evolutionary innovations through gain and loss of genes in the ectomycorrhizal Boletales.</title>
        <authorList>
            <person name="Wu G."/>
            <person name="Miyauchi S."/>
            <person name="Morin E."/>
            <person name="Kuo A."/>
            <person name="Drula E."/>
            <person name="Varga T."/>
            <person name="Kohler A."/>
            <person name="Feng B."/>
            <person name="Cao Y."/>
            <person name="Lipzen A."/>
            <person name="Daum C."/>
            <person name="Hundley H."/>
            <person name="Pangilinan J."/>
            <person name="Johnson J."/>
            <person name="Barry K."/>
            <person name="LaButti K."/>
            <person name="Ng V."/>
            <person name="Ahrendt S."/>
            <person name="Min B."/>
            <person name="Choi I.G."/>
            <person name="Park H."/>
            <person name="Plett J.M."/>
            <person name="Magnuson J."/>
            <person name="Spatafora J.W."/>
            <person name="Nagy L.G."/>
            <person name="Henrissat B."/>
            <person name="Grigoriev I.V."/>
            <person name="Yang Z.L."/>
            <person name="Xu J."/>
            <person name="Martin F.M."/>
        </authorList>
    </citation>
    <scope>NUCLEOTIDE SEQUENCE</scope>
    <source>
        <strain evidence="1">KUC20120723A-06</strain>
    </source>
</reference>
<organism evidence="1 2">
    <name type="scientific">Leucogyrophana mollusca</name>
    <dbReference type="NCBI Taxonomy" id="85980"/>
    <lineage>
        <taxon>Eukaryota</taxon>
        <taxon>Fungi</taxon>
        <taxon>Dikarya</taxon>
        <taxon>Basidiomycota</taxon>
        <taxon>Agaricomycotina</taxon>
        <taxon>Agaricomycetes</taxon>
        <taxon>Agaricomycetidae</taxon>
        <taxon>Boletales</taxon>
        <taxon>Boletales incertae sedis</taxon>
        <taxon>Leucogyrophana</taxon>
    </lineage>
</organism>
<gene>
    <name evidence="1" type="ORF">BV22DRAFT_1173280</name>
</gene>
<name>A0ACB8BA50_9AGAM</name>
<sequence length="235" mass="25172">RVQSILSHPTPRRHRGAGGPGWRTGSCSRGHAGTAPSWDTAPNSVRLGVGSGDAREPDPATETAAGARHLWSLPCRTTRPISSHHHHPRTRSAQTHHRQPTPANGGNDGNGSEDGGLKVGEKRPEEMGLVGLGGARELPSMPLRLCAGAGRLVQLEGATSAGRYWIPARVAREVWVVHSCDELEQHVRDDLDRGVRCEELLEAVHLAVVEELDAWDCCAWNCAKGFLSLLGAGGR</sequence>
<protein>
    <submittedName>
        <fullName evidence="1">Uncharacterized protein</fullName>
    </submittedName>
</protein>
<comment type="caution">
    <text evidence="1">The sequence shown here is derived from an EMBL/GenBank/DDBJ whole genome shotgun (WGS) entry which is preliminary data.</text>
</comment>